<feature type="transmembrane region" description="Helical" evidence="1">
    <location>
        <begin position="207"/>
        <end position="227"/>
    </location>
</feature>
<name>A0A542EBX4_9MICO</name>
<feature type="transmembrane region" description="Helical" evidence="1">
    <location>
        <begin position="79"/>
        <end position="105"/>
    </location>
</feature>
<feature type="transmembrane region" description="Helical" evidence="1">
    <location>
        <begin position="126"/>
        <end position="159"/>
    </location>
</feature>
<dbReference type="OrthoDB" id="3822483at2"/>
<comment type="caution">
    <text evidence="2">The sequence shown here is derived from an EMBL/GenBank/DDBJ whole genome shotgun (WGS) entry which is preliminary data.</text>
</comment>
<evidence type="ECO:0000313" key="2">
    <source>
        <dbReference type="EMBL" id="TQJ12833.1"/>
    </source>
</evidence>
<keyword evidence="1" id="KW-1133">Transmembrane helix</keyword>
<accession>A0A542EBX4</accession>
<gene>
    <name evidence="2" type="ORF">FB459_0199</name>
</gene>
<dbReference type="RefSeq" id="WP_129625383.1">
    <property type="nucleotide sequence ID" value="NZ_BAABCI010000004.1"/>
</dbReference>
<dbReference type="EMBL" id="VFMO01000001">
    <property type="protein sequence ID" value="TQJ12833.1"/>
    <property type="molecule type" value="Genomic_DNA"/>
</dbReference>
<feature type="transmembrane region" description="Helical" evidence="1">
    <location>
        <begin position="258"/>
        <end position="281"/>
    </location>
</feature>
<dbReference type="PANTHER" id="PTHR37305:SF1">
    <property type="entry name" value="MEMBRANE PROTEIN"/>
    <property type="match status" value="1"/>
</dbReference>
<keyword evidence="1" id="KW-0812">Transmembrane</keyword>
<organism evidence="2 3">
    <name type="scientific">Yimella lutea</name>
    <dbReference type="NCBI Taxonomy" id="587872"/>
    <lineage>
        <taxon>Bacteria</taxon>
        <taxon>Bacillati</taxon>
        <taxon>Actinomycetota</taxon>
        <taxon>Actinomycetes</taxon>
        <taxon>Micrococcales</taxon>
        <taxon>Dermacoccaceae</taxon>
        <taxon>Yimella</taxon>
    </lineage>
</organism>
<dbReference type="GO" id="GO:0005886">
    <property type="term" value="C:plasma membrane"/>
    <property type="evidence" value="ECO:0007669"/>
    <property type="project" value="UniProtKB-SubCell"/>
</dbReference>
<dbReference type="Proteomes" id="UP000320806">
    <property type="component" value="Unassembled WGS sequence"/>
</dbReference>
<dbReference type="PANTHER" id="PTHR37305">
    <property type="entry name" value="INTEGRAL MEMBRANE PROTEIN-RELATED"/>
    <property type="match status" value="1"/>
</dbReference>
<evidence type="ECO:0000256" key="1">
    <source>
        <dbReference type="SAM" id="Phobius"/>
    </source>
</evidence>
<proteinExistence type="predicted"/>
<dbReference type="GO" id="GO:0140359">
    <property type="term" value="F:ABC-type transporter activity"/>
    <property type="evidence" value="ECO:0007669"/>
    <property type="project" value="InterPro"/>
</dbReference>
<dbReference type="AlphaFoldDB" id="A0A542EBX4"/>
<feature type="transmembrane region" description="Helical" evidence="1">
    <location>
        <begin position="34"/>
        <end position="53"/>
    </location>
</feature>
<dbReference type="Pfam" id="PF12679">
    <property type="entry name" value="ABC2_membrane_2"/>
    <property type="match status" value="1"/>
</dbReference>
<reference evidence="2 3" key="1">
    <citation type="submission" date="2019-06" db="EMBL/GenBank/DDBJ databases">
        <title>Sequencing the genomes of 1000 actinobacteria strains.</title>
        <authorList>
            <person name="Klenk H.-P."/>
        </authorList>
    </citation>
    <scope>NUCLEOTIDE SEQUENCE [LARGE SCALE GENOMIC DNA]</scope>
    <source>
        <strain evidence="2 3">DSM 19828</strain>
    </source>
</reference>
<feature type="transmembrane region" description="Helical" evidence="1">
    <location>
        <begin position="179"/>
        <end position="200"/>
    </location>
</feature>
<evidence type="ECO:0000313" key="3">
    <source>
        <dbReference type="Proteomes" id="UP000320806"/>
    </source>
</evidence>
<keyword evidence="1" id="KW-0472">Membrane</keyword>
<protein>
    <submittedName>
        <fullName evidence="2">ABC-2 type transport system permease protein</fullName>
    </submittedName>
</protein>
<keyword evidence="3" id="KW-1185">Reference proteome</keyword>
<sequence>MTTTTPPALTPLEGRHPFPITVEFARQLRRRRTLVVAGLLAALPVIVMIAFQVGGGGDEEGGGGQMRILDVATLSGPNFTVAMLFLASGFFLVIPVALFFGDSIASEANWSTLRYLLAAPVPRTRLLVVKAVVALAFSLGAIALLAVVSFVIGTLAYGTGPLDLPTGAPISFGDAAGRSALTVLYVMLSQLTTAGLALWLSTRTDAPLGAVGGAMGLQIVCSILDQVSALGGLREFLPAHWDYAWFDLMQPTIDWSDLAKGVALSFSYGIVLFALAVRGFARKDVVS</sequence>